<dbReference type="Pfam" id="PF13443">
    <property type="entry name" value="HTH_26"/>
    <property type="match status" value="1"/>
</dbReference>
<keyword evidence="2" id="KW-0238">DNA-binding</keyword>
<reference evidence="2" key="1">
    <citation type="journal article" date="2021" name="Proc. Natl. Acad. Sci. U.S.A.">
        <title>A Catalog of Tens of Thousands of Viruses from Human Metagenomes Reveals Hidden Associations with Chronic Diseases.</title>
        <authorList>
            <person name="Tisza M.J."/>
            <person name="Buck C.B."/>
        </authorList>
    </citation>
    <scope>NUCLEOTIDE SEQUENCE</scope>
    <source>
        <strain evidence="2">Ctv0N24</strain>
    </source>
</reference>
<feature type="domain" description="HTH cro/C1-type" evidence="1">
    <location>
        <begin position="7"/>
        <end position="67"/>
    </location>
</feature>
<dbReference type="EMBL" id="BK015052">
    <property type="protein sequence ID" value="DAD88991.1"/>
    <property type="molecule type" value="Genomic_DNA"/>
</dbReference>
<organism evidence="2">
    <name type="scientific">Siphoviridae sp. ctv0N24</name>
    <dbReference type="NCBI Taxonomy" id="2826509"/>
    <lineage>
        <taxon>Viruses</taxon>
        <taxon>Duplodnaviria</taxon>
        <taxon>Heunggongvirae</taxon>
        <taxon>Uroviricota</taxon>
        <taxon>Caudoviricetes</taxon>
    </lineage>
</organism>
<dbReference type="InterPro" id="IPR001387">
    <property type="entry name" value="Cro/C1-type_HTH"/>
</dbReference>
<evidence type="ECO:0000313" key="2">
    <source>
        <dbReference type="EMBL" id="DAD88991.1"/>
    </source>
</evidence>
<name>A0A8S5N3T4_9CAUD</name>
<proteinExistence type="predicted"/>
<evidence type="ECO:0000259" key="1">
    <source>
        <dbReference type="Pfam" id="PF13443"/>
    </source>
</evidence>
<protein>
    <submittedName>
        <fullName evidence="2">Cro/C1-type HTH DNA-binding domain protein</fullName>
    </submittedName>
</protein>
<dbReference type="GO" id="GO:0003677">
    <property type="term" value="F:DNA binding"/>
    <property type="evidence" value="ECO:0007669"/>
    <property type="project" value="UniProtKB-KW"/>
</dbReference>
<sequence length="83" mass="9912">MIKYKRNIIDMMAKKGVTTYIIRKNKLFTESQLQQLRSDRLVTQDTLDKLCTILECQPGYLLEYLPDEKTKEFEEMVLTYTKI</sequence>
<accession>A0A8S5N3T4</accession>